<evidence type="ECO:0000256" key="5">
    <source>
        <dbReference type="ARBA" id="ARBA00022576"/>
    </source>
</evidence>
<dbReference type="GO" id="GO:0005737">
    <property type="term" value="C:cytoplasm"/>
    <property type="evidence" value="ECO:0007669"/>
    <property type="project" value="TreeGrafter"/>
</dbReference>
<dbReference type="GO" id="GO:0042802">
    <property type="term" value="F:identical protein binding"/>
    <property type="evidence" value="ECO:0007669"/>
    <property type="project" value="TreeGrafter"/>
</dbReference>
<evidence type="ECO:0000256" key="9">
    <source>
        <dbReference type="RuleBase" id="RU365036"/>
    </source>
</evidence>
<organism evidence="10 11">
    <name type="scientific">Cochliobolus heterostrophus (strain C5 / ATCC 48332 / race O)</name>
    <name type="common">Southern corn leaf blight fungus</name>
    <name type="synonym">Bipolaris maydis</name>
    <dbReference type="NCBI Taxonomy" id="701091"/>
    <lineage>
        <taxon>Eukaryota</taxon>
        <taxon>Fungi</taxon>
        <taxon>Dikarya</taxon>
        <taxon>Ascomycota</taxon>
        <taxon>Pezizomycotina</taxon>
        <taxon>Dothideomycetes</taxon>
        <taxon>Pleosporomycetidae</taxon>
        <taxon>Pleosporales</taxon>
        <taxon>Pleosporineae</taxon>
        <taxon>Pleosporaceae</taxon>
        <taxon>Bipolaris</taxon>
    </lineage>
</organism>
<evidence type="ECO:0000313" key="10">
    <source>
        <dbReference type="EMBL" id="EMD87698.1"/>
    </source>
</evidence>
<dbReference type="PANTHER" id="PTHR11986:SF18">
    <property type="entry name" value="ORNITHINE AMINOTRANSFERASE, MITOCHONDRIAL"/>
    <property type="match status" value="1"/>
</dbReference>
<dbReference type="GO" id="GO:0030170">
    <property type="term" value="F:pyridoxal phosphate binding"/>
    <property type="evidence" value="ECO:0007669"/>
    <property type="project" value="InterPro"/>
</dbReference>
<dbReference type="PROSITE" id="PS00600">
    <property type="entry name" value="AA_TRANSFER_CLASS_3"/>
    <property type="match status" value="1"/>
</dbReference>
<dbReference type="CDD" id="cd00610">
    <property type="entry name" value="OAT_like"/>
    <property type="match status" value="1"/>
</dbReference>
<protein>
    <recommendedName>
        <fullName evidence="4 9">Ornithine aminotransferase</fullName>
        <ecNumber evidence="4 9">2.6.1.13</ecNumber>
    </recommendedName>
</protein>
<dbReference type="OrthoDB" id="10261433at2759"/>
<comment type="pathway">
    <text evidence="2 9">Amino-acid biosynthesis; L-proline biosynthesis; L-glutamate 5-semialdehyde from L-ornithine: step 1/1.</text>
</comment>
<reference evidence="11" key="2">
    <citation type="journal article" date="2013" name="PLoS Genet.">
        <title>Comparative genome structure, secondary metabolite, and effector coding capacity across Cochliobolus pathogens.</title>
        <authorList>
            <person name="Condon B.J."/>
            <person name="Leng Y."/>
            <person name="Wu D."/>
            <person name="Bushley K.E."/>
            <person name="Ohm R.A."/>
            <person name="Otillar R."/>
            <person name="Martin J."/>
            <person name="Schackwitz W."/>
            <person name="Grimwood J."/>
            <person name="MohdZainudin N."/>
            <person name="Xue C."/>
            <person name="Wang R."/>
            <person name="Manning V.A."/>
            <person name="Dhillon B."/>
            <person name="Tu Z.J."/>
            <person name="Steffenson B.J."/>
            <person name="Salamov A."/>
            <person name="Sun H."/>
            <person name="Lowry S."/>
            <person name="LaButti K."/>
            <person name="Han J."/>
            <person name="Copeland A."/>
            <person name="Lindquist E."/>
            <person name="Barry K."/>
            <person name="Schmutz J."/>
            <person name="Baker S.E."/>
            <person name="Ciuffetti L.M."/>
            <person name="Grigoriev I.V."/>
            <person name="Zhong S."/>
            <person name="Turgeon B.G."/>
        </authorList>
    </citation>
    <scope>NUCLEOTIDE SEQUENCE [LARGE SCALE GENOMIC DNA]</scope>
    <source>
        <strain evidence="11">C5 / ATCC 48332 / race O</strain>
    </source>
</reference>
<dbReference type="GO" id="GO:0004587">
    <property type="term" value="F:ornithine aminotransferase activity"/>
    <property type="evidence" value="ECO:0007669"/>
    <property type="project" value="UniProtKB-EC"/>
</dbReference>
<evidence type="ECO:0000256" key="4">
    <source>
        <dbReference type="ARBA" id="ARBA00012924"/>
    </source>
</evidence>
<name>M2UI67_COCH5</name>
<evidence type="ECO:0000256" key="3">
    <source>
        <dbReference type="ARBA" id="ARBA00008954"/>
    </source>
</evidence>
<dbReference type="UniPathway" id="UPA00098">
    <property type="reaction ID" value="UER00358"/>
</dbReference>
<dbReference type="EC" id="2.6.1.13" evidence="4 9"/>
<dbReference type="FunFam" id="3.90.1150.10:FF:000152">
    <property type="entry name" value="Ornithine aminotransferase"/>
    <property type="match status" value="1"/>
</dbReference>
<evidence type="ECO:0000256" key="6">
    <source>
        <dbReference type="ARBA" id="ARBA00022679"/>
    </source>
</evidence>
<dbReference type="InterPro" id="IPR015424">
    <property type="entry name" value="PyrdxlP-dep_Trfase"/>
</dbReference>
<dbReference type="SUPFAM" id="SSF53383">
    <property type="entry name" value="PLP-dependent transferases"/>
    <property type="match status" value="1"/>
</dbReference>
<dbReference type="eggNOG" id="KOG1402">
    <property type="taxonomic scope" value="Eukaryota"/>
</dbReference>
<keyword evidence="5 9" id="KW-0032">Aminotransferase</keyword>
<dbReference type="InterPro" id="IPR005814">
    <property type="entry name" value="Aminotrans_3"/>
</dbReference>
<evidence type="ECO:0000256" key="8">
    <source>
        <dbReference type="RuleBase" id="RU003560"/>
    </source>
</evidence>
<dbReference type="NCBIfam" id="TIGR01885">
    <property type="entry name" value="Orn_aminotrans"/>
    <property type="match status" value="1"/>
</dbReference>
<keyword evidence="6 9" id="KW-0808">Transferase</keyword>
<dbReference type="InterPro" id="IPR010164">
    <property type="entry name" value="Orn_aminotrans"/>
</dbReference>
<dbReference type="InterPro" id="IPR050103">
    <property type="entry name" value="Class-III_PLP-dep_AT"/>
</dbReference>
<dbReference type="HOGENOM" id="CLU_016922_10_3_1"/>
<reference evidence="10 11" key="1">
    <citation type="journal article" date="2012" name="PLoS Pathog.">
        <title>Diverse lifestyles and strategies of plant pathogenesis encoded in the genomes of eighteen Dothideomycetes fungi.</title>
        <authorList>
            <person name="Ohm R.A."/>
            <person name="Feau N."/>
            <person name="Henrissat B."/>
            <person name="Schoch C.L."/>
            <person name="Horwitz B.A."/>
            <person name="Barry K.W."/>
            <person name="Condon B.J."/>
            <person name="Copeland A.C."/>
            <person name="Dhillon B."/>
            <person name="Glaser F."/>
            <person name="Hesse C.N."/>
            <person name="Kosti I."/>
            <person name="LaButti K."/>
            <person name="Lindquist E.A."/>
            <person name="Lucas S."/>
            <person name="Salamov A.A."/>
            <person name="Bradshaw R.E."/>
            <person name="Ciuffetti L."/>
            <person name="Hamelin R.C."/>
            <person name="Kema G.H.J."/>
            <person name="Lawrence C."/>
            <person name="Scott J.A."/>
            <person name="Spatafora J.W."/>
            <person name="Turgeon B.G."/>
            <person name="de Wit P.J.G.M."/>
            <person name="Zhong S."/>
            <person name="Goodwin S.B."/>
            <person name="Grigoriev I.V."/>
        </authorList>
    </citation>
    <scope>NUCLEOTIDE SEQUENCE [LARGE SCALE GENOMIC DNA]</scope>
    <source>
        <strain evidence="11">C5 / ATCC 48332 / race O</strain>
    </source>
</reference>
<dbReference type="PANTHER" id="PTHR11986">
    <property type="entry name" value="AMINOTRANSFERASE CLASS III"/>
    <property type="match status" value="1"/>
</dbReference>
<dbReference type="FunFam" id="3.40.640.10:FF:000011">
    <property type="entry name" value="Ornithine aminotransferase"/>
    <property type="match status" value="1"/>
</dbReference>
<dbReference type="InterPro" id="IPR049704">
    <property type="entry name" value="Aminotrans_3_PPA_site"/>
</dbReference>
<dbReference type="STRING" id="701091.M2UI67"/>
<dbReference type="AlphaFoldDB" id="M2UI67"/>
<sequence>MSLHTSTHAIADEERYSAHNYVPLSVIFARARGVNVWNPEDKHYCDPLSVLAEQAGRLTLSSRGFYNDVFPQWAKLVNRVFGHDMVLSTCTGAEAVETAIKITRKRAYKVKGVAQDEAYIFGASQNFHGRTMTAITLSVDPLSRTKYGPHVPRVGACNPTTGQAIQYNNTNDLRDAFEEYSHQTAAFICGPIQREAGVVVPDDEYLVQVSALCKKHNVPFICDEIHTGTGRTDRMLCHQWTGIKPDLVTVGKALSGGMYPVNCILGDTEVMSVIKPETHGSTFGGNPLGCAVSIRALELIEEEELITKAGHLGQILREGLQAMDTDAFRIIRGKGLLNAVLIDDNKTNGWTAWDLCLAMRDRDLLAKPAKGDTIRFAPPLVITETELRKDLAIIRESIKALSSG</sequence>
<dbReference type="Gene3D" id="3.90.1150.10">
    <property type="entry name" value="Aspartate Aminotransferase, domain 1"/>
    <property type="match status" value="1"/>
</dbReference>
<evidence type="ECO:0000256" key="1">
    <source>
        <dbReference type="ARBA" id="ARBA00001933"/>
    </source>
</evidence>
<dbReference type="Gene3D" id="3.40.640.10">
    <property type="entry name" value="Type I PLP-dependent aspartate aminotransferase-like (Major domain)"/>
    <property type="match status" value="1"/>
</dbReference>
<proteinExistence type="inferred from homology"/>
<dbReference type="Pfam" id="PF00202">
    <property type="entry name" value="Aminotran_3"/>
    <property type="match status" value="1"/>
</dbReference>
<keyword evidence="7 8" id="KW-0663">Pyridoxal phosphate</keyword>
<comment type="cofactor">
    <cofactor evidence="1 9">
        <name>pyridoxal 5'-phosphate</name>
        <dbReference type="ChEBI" id="CHEBI:597326"/>
    </cofactor>
</comment>
<comment type="catalytic activity">
    <reaction evidence="9">
        <text>a 2-oxocarboxylate + L-ornithine = L-glutamate 5-semialdehyde + an L-alpha-amino acid</text>
        <dbReference type="Rhea" id="RHEA:13877"/>
        <dbReference type="ChEBI" id="CHEBI:35179"/>
        <dbReference type="ChEBI" id="CHEBI:46911"/>
        <dbReference type="ChEBI" id="CHEBI:58066"/>
        <dbReference type="ChEBI" id="CHEBI:59869"/>
        <dbReference type="EC" id="2.6.1.13"/>
    </reaction>
</comment>
<dbReference type="GO" id="GO:0055129">
    <property type="term" value="P:L-proline biosynthetic process"/>
    <property type="evidence" value="ECO:0007669"/>
    <property type="project" value="UniProtKB-UniPathway"/>
</dbReference>
<dbReference type="GO" id="GO:0010121">
    <property type="term" value="P:L-arginine catabolic process to proline via ornithine"/>
    <property type="evidence" value="ECO:0007669"/>
    <property type="project" value="TreeGrafter"/>
</dbReference>
<evidence type="ECO:0000256" key="7">
    <source>
        <dbReference type="ARBA" id="ARBA00022898"/>
    </source>
</evidence>
<dbReference type="Proteomes" id="UP000016936">
    <property type="component" value="Unassembled WGS sequence"/>
</dbReference>
<gene>
    <name evidence="10" type="ORF">COCHEDRAFT_1217853</name>
</gene>
<accession>M2UI67</accession>
<evidence type="ECO:0000313" key="11">
    <source>
        <dbReference type="Proteomes" id="UP000016936"/>
    </source>
</evidence>
<dbReference type="GO" id="GO:0019544">
    <property type="term" value="P:L-arginine catabolic process to L-glutamate"/>
    <property type="evidence" value="ECO:0007669"/>
    <property type="project" value="TreeGrafter"/>
</dbReference>
<evidence type="ECO:0000256" key="2">
    <source>
        <dbReference type="ARBA" id="ARBA00004998"/>
    </source>
</evidence>
<dbReference type="EMBL" id="KB445582">
    <property type="protein sequence ID" value="EMD87698.1"/>
    <property type="molecule type" value="Genomic_DNA"/>
</dbReference>
<dbReference type="InterPro" id="IPR015422">
    <property type="entry name" value="PyrdxlP-dep_Trfase_small"/>
</dbReference>
<comment type="similarity">
    <text evidence="3 8">Belongs to the class-III pyridoxal-phosphate-dependent aminotransferase family.</text>
</comment>
<keyword evidence="11" id="KW-1185">Reference proteome</keyword>
<dbReference type="InterPro" id="IPR015421">
    <property type="entry name" value="PyrdxlP-dep_Trfase_major"/>
</dbReference>